<dbReference type="CDD" id="cd00082">
    <property type="entry name" value="HisKA"/>
    <property type="match status" value="1"/>
</dbReference>
<dbReference type="InterPro" id="IPR003661">
    <property type="entry name" value="HisK_dim/P_dom"/>
</dbReference>
<evidence type="ECO:0000256" key="6">
    <source>
        <dbReference type="ARBA" id="ARBA00023012"/>
    </source>
</evidence>
<gene>
    <name evidence="9" type="ORF">NE695_06580</name>
</gene>
<keyword evidence="3" id="KW-0597">Phosphoprotein</keyword>
<feature type="domain" description="Histidine kinase" evidence="8">
    <location>
        <begin position="217"/>
        <end position="428"/>
    </location>
</feature>
<feature type="transmembrane region" description="Helical" evidence="7">
    <location>
        <begin position="176"/>
        <end position="196"/>
    </location>
</feature>
<dbReference type="SMART" id="SM00388">
    <property type="entry name" value="HisKA"/>
    <property type="match status" value="1"/>
</dbReference>
<dbReference type="InterPro" id="IPR036890">
    <property type="entry name" value="HATPase_C_sf"/>
</dbReference>
<accession>A0ABT1RY11</accession>
<protein>
    <recommendedName>
        <fullName evidence="2">histidine kinase</fullName>
        <ecNumber evidence="2">2.7.13.3</ecNumber>
    </recommendedName>
</protein>
<dbReference type="SMART" id="SM00387">
    <property type="entry name" value="HATPase_c"/>
    <property type="match status" value="1"/>
</dbReference>
<dbReference type="InterPro" id="IPR036097">
    <property type="entry name" value="HisK_dim/P_sf"/>
</dbReference>
<dbReference type="Gene3D" id="1.10.287.130">
    <property type="match status" value="1"/>
</dbReference>
<evidence type="ECO:0000256" key="1">
    <source>
        <dbReference type="ARBA" id="ARBA00000085"/>
    </source>
</evidence>
<dbReference type="EMBL" id="JANFZH010000011">
    <property type="protein sequence ID" value="MCQ4839582.1"/>
    <property type="molecule type" value="Genomic_DNA"/>
</dbReference>
<dbReference type="Pfam" id="PF02518">
    <property type="entry name" value="HATPase_c"/>
    <property type="match status" value="1"/>
</dbReference>
<keyword evidence="7" id="KW-0472">Membrane</keyword>
<dbReference type="InterPro" id="IPR004358">
    <property type="entry name" value="Sig_transdc_His_kin-like_C"/>
</dbReference>
<reference evidence="9 10" key="1">
    <citation type="submission" date="2022-06" db="EMBL/GenBank/DDBJ databases">
        <title>Isolation of gut microbiota from human fecal samples.</title>
        <authorList>
            <person name="Pamer E.G."/>
            <person name="Barat B."/>
            <person name="Waligurski E."/>
            <person name="Medina S."/>
            <person name="Paddock L."/>
            <person name="Mostad J."/>
        </authorList>
    </citation>
    <scope>NUCLEOTIDE SEQUENCE [LARGE SCALE GENOMIC DNA]</scope>
    <source>
        <strain evidence="9 10">DFI.9.73</strain>
    </source>
</reference>
<evidence type="ECO:0000256" key="7">
    <source>
        <dbReference type="SAM" id="Phobius"/>
    </source>
</evidence>
<evidence type="ECO:0000256" key="2">
    <source>
        <dbReference type="ARBA" id="ARBA00012438"/>
    </source>
</evidence>
<evidence type="ECO:0000256" key="5">
    <source>
        <dbReference type="ARBA" id="ARBA00022777"/>
    </source>
</evidence>
<keyword evidence="4" id="KW-0808">Transferase</keyword>
<dbReference type="PANTHER" id="PTHR43711:SF1">
    <property type="entry name" value="HISTIDINE KINASE 1"/>
    <property type="match status" value="1"/>
</dbReference>
<dbReference type="SUPFAM" id="SSF47384">
    <property type="entry name" value="Homodimeric domain of signal transducing histidine kinase"/>
    <property type="match status" value="1"/>
</dbReference>
<dbReference type="GO" id="GO:0016301">
    <property type="term" value="F:kinase activity"/>
    <property type="evidence" value="ECO:0007669"/>
    <property type="project" value="UniProtKB-KW"/>
</dbReference>
<dbReference type="Gene3D" id="3.30.565.10">
    <property type="entry name" value="Histidine kinase-like ATPase, C-terminal domain"/>
    <property type="match status" value="1"/>
</dbReference>
<feature type="transmembrane region" description="Helical" evidence="7">
    <location>
        <begin position="142"/>
        <end position="164"/>
    </location>
</feature>
<comment type="catalytic activity">
    <reaction evidence="1">
        <text>ATP + protein L-histidine = ADP + protein N-phospho-L-histidine.</text>
        <dbReference type="EC" id="2.7.13.3"/>
    </reaction>
</comment>
<keyword evidence="7" id="KW-0812">Transmembrane</keyword>
<comment type="caution">
    <text evidence="9">The sequence shown here is derived from an EMBL/GenBank/DDBJ whole genome shotgun (WGS) entry which is preliminary data.</text>
</comment>
<keyword evidence="10" id="KW-1185">Reference proteome</keyword>
<dbReference type="Proteomes" id="UP001524473">
    <property type="component" value="Unassembled WGS sequence"/>
</dbReference>
<dbReference type="EC" id="2.7.13.3" evidence="2"/>
<keyword evidence="5 9" id="KW-0418">Kinase</keyword>
<sequence length="428" mass="47714">MFERLHRQMTLFCAAVTGIILVVMTLLCLFLSEASIRQNHYQSFLNELNSVISYLENQTVISNQWLAKTEDDNRLVLDVYDNGAPLLYNSLAAIQPEREKLVEQAKRQAAEEYGLDISLPVSNSVLSKYTEFSMKGEEGRKYYAAAAVFPKSGGALSAVLVYSLTGQEWQVFLQRLLFLGVDLLGIGGLILFSWIFTGKMLGPLEESRKKQAQFVAAASHELRSPLTVMLSNLSALQKAGPKDRGRFEENIKAEGNRMSRLIDDMLALANADSRSWRITKATEEVDTLILELYEHYQGPARERGIALSVRLPERVLPECVCDGGRIQQALSVLLENALSYTPQGGCVELSVEEKSGRCLISVQDNGPGVPDGEKLRIFDRFYRTDKSHQNKEHFGLGLCVAREIVDLHKGKLWVEDTPGGGATFCMLL</sequence>
<dbReference type="Pfam" id="PF00512">
    <property type="entry name" value="HisKA"/>
    <property type="match status" value="1"/>
</dbReference>
<evidence type="ECO:0000256" key="3">
    <source>
        <dbReference type="ARBA" id="ARBA00022553"/>
    </source>
</evidence>
<dbReference type="InterPro" id="IPR003594">
    <property type="entry name" value="HATPase_dom"/>
</dbReference>
<proteinExistence type="predicted"/>
<organism evidence="9 10">
    <name type="scientific">Neglectibacter timonensis</name>
    <dbReference type="NCBI Taxonomy" id="1776382"/>
    <lineage>
        <taxon>Bacteria</taxon>
        <taxon>Bacillati</taxon>
        <taxon>Bacillota</taxon>
        <taxon>Clostridia</taxon>
        <taxon>Eubacteriales</taxon>
        <taxon>Oscillospiraceae</taxon>
        <taxon>Neglectibacter</taxon>
    </lineage>
</organism>
<dbReference type="RefSeq" id="WP_066864443.1">
    <property type="nucleotide sequence ID" value="NZ_CABKVV010000014.1"/>
</dbReference>
<dbReference type="SUPFAM" id="SSF55874">
    <property type="entry name" value="ATPase domain of HSP90 chaperone/DNA topoisomerase II/histidine kinase"/>
    <property type="match status" value="1"/>
</dbReference>
<dbReference type="CDD" id="cd00075">
    <property type="entry name" value="HATPase"/>
    <property type="match status" value="1"/>
</dbReference>
<dbReference type="InterPro" id="IPR005467">
    <property type="entry name" value="His_kinase_dom"/>
</dbReference>
<dbReference type="GeneID" id="90532552"/>
<dbReference type="PROSITE" id="PS50109">
    <property type="entry name" value="HIS_KIN"/>
    <property type="match status" value="1"/>
</dbReference>
<keyword evidence="7" id="KW-1133">Transmembrane helix</keyword>
<dbReference type="InterPro" id="IPR050736">
    <property type="entry name" value="Sensor_HK_Regulatory"/>
</dbReference>
<feature type="transmembrane region" description="Helical" evidence="7">
    <location>
        <begin position="12"/>
        <end position="32"/>
    </location>
</feature>
<keyword evidence="6" id="KW-0902">Two-component regulatory system</keyword>
<evidence type="ECO:0000259" key="8">
    <source>
        <dbReference type="PROSITE" id="PS50109"/>
    </source>
</evidence>
<name>A0ABT1RY11_9FIRM</name>
<evidence type="ECO:0000256" key="4">
    <source>
        <dbReference type="ARBA" id="ARBA00022679"/>
    </source>
</evidence>
<evidence type="ECO:0000313" key="10">
    <source>
        <dbReference type="Proteomes" id="UP001524473"/>
    </source>
</evidence>
<evidence type="ECO:0000313" key="9">
    <source>
        <dbReference type="EMBL" id="MCQ4839582.1"/>
    </source>
</evidence>
<dbReference type="PRINTS" id="PR00344">
    <property type="entry name" value="BCTRLSENSOR"/>
</dbReference>
<dbReference type="PANTHER" id="PTHR43711">
    <property type="entry name" value="TWO-COMPONENT HISTIDINE KINASE"/>
    <property type="match status" value="1"/>
</dbReference>